<evidence type="ECO:0000256" key="2">
    <source>
        <dbReference type="SAM" id="Phobius"/>
    </source>
</evidence>
<reference evidence="5 6" key="1">
    <citation type="submission" date="2018-05" db="EMBL/GenBank/DDBJ databases">
        <title>complete genome sequence of Aquabacterium olei NBRC 110486.</title>
        <authorList>
            <person name="Tang B."/>
            <person name="Chang J."/>
            <person name="Zhang L."/>
            <person name="Yang H."/>
        </authorList>
    </citation>
    <scope>NUCLEOTIDE SEQUENCE [LARGE SCALE GENOMIC DNA]</scope>
    <source>
        <strain evidence="5 6">NBRC 110486</strain>
    </source>
</reference>
<evidence type="ECO:0000259" key="3">
    <source>
        <dbReference type="PROSITE" id="PS50883"/>
    </source>
</evidence>
<keyword evidence="2" id="KW-0812">Transmembrane</keyword>
<dbReference type="PANTHER" id="PTHR44757">
    <property type="entry name" value="DIGUANYLATE CYCLASE DGCP"/>
    <property type="match status" value="1"/>
</dbReference>
<accession>A0A2U8FNX2</accession>
<dbReference type="InterPro" id="IPR029787">
    <property type="entry name" value="Nucleotide_cyclase"/>
</dbReference>
<gene>
    <name evidence="5" type="ORF">DEH84_04215</name>
</gene>
<feature type="transmembrane region" description="Helical" evidence="2">
    <location>
        <begin position="140"/>
        <end position="159"/>
    </location>
</feature>
<organism evidence="5 6">
    <name type="scientific">Aquabacterium olei</name>
    <dbReference type="NCBI Taxonomy" id="1296669"/>
    <lineage>
        <taxon>Bacteria</taxon>
        <taxon>Pseudomonadati</taxon>
        <taxon>Pseudomonadota</taxon>
        <taxon>Betaproteobacteria</taxon>
        <taxon>Burkholderiales</taxon>
        <taxon>Aquabacterium</taxon>
    </lineage>
</organism>
<evidence type="ECO:0000259" key="4">
    <source>
        <dbReference type="PROSITE" id="PS50887"/>
    </source>
</evidence>
<dbReference type="PROSITE" id="PS50887">
    <property type="entry name" value="GGDEF"/>
    <property type="match status" value="1"/>
</dbReference>
<sequence>MPSGAGRPFVTRSAVGTAAANVNEAGSSQPRERSHALPYHLLIALVSILLIVWLWPIGVMLHHRDTLFPVSLHTLTEFGAIAVALLVFAVAWFAQSPGQPGNVVLIGCGFLAVGLIDLGHTMSYKGMPVFVTPADPEKAIHFWLVARYVAAFTLLAAALRERPPITSAWRRRAMLLAAFGGSALVYWVNLDRAHWWPRTFIDGQGLTPFKVVAEYGLIVVSGIAAWGFYRHGGARGGSYSNADLCTACLITILSELCFTLYANVNSVFSLLGHLYKIGAYAYIFRAIFVTSVRDPYQRLSVEVQERREAERRVEFLAYHDVLTQLPNRALARDRLVQAIADARRHHTVVALVFLDLDNFKTINDSLGHARGDALLQAVARSLVENVRESDTVCRQGGDEFLLILKGLPDVEAVGPIVSKLLEALSAPIDLDGVSLTTSASAGVAVWPSDGQDFDALLQCADTAMYRAKEEGRNGHRFFDENMNRESLERLTIRQGLRKALDAGEFLLHYQPQVDLASGEVVGFEALLRWMHPQWGLVSPARFVPVAEESGLIVPIGSWVIHEACRQAAAWERMGLPPVVMAVNLSAVQFKRGDLEAVLGAALTEAGLPAERLELELTESLLVDDPQLVRTRLLSLHAMGVKLAIDDFGTGYSSLSYLKRFPVDRLKIDRSFVSDVVSDPDDDAIVRAIIQLAASLGLRTTAEGVETEATREHLQRLGCDELQGYLVARPMPAEDVPDWLQRHVARRA</sequence>
<dbReference type="FunFam" id="3.20.20.450:FF:000001">
    <property type="entry name" value="Cyclic di-GMP phosphodiesterase yahA"/>
    <property type="match status" value="1"/>
</dbReference>
<name>A0A2U8FNX2_9BURK</name>
<feature type="domain" description="EAL" evidence="3">
    <location>
        <begin position="489"/>
        <end position="743"/>
    </location>
</feature>
<keyword evidence="2" id="KW-0472">Membrane</keyword>
<dbReference type="InterPro" id="IPR043128">
    <property type="entry name" value="Rev_trsase/Diguanyl_cyclase"/>
</dbReference>
<dbReference type="PANTHER" id="PTHR44757:SF2">
    <property type="entry name" value="BIOFILM ARCHITECTURE MAINTENANCE PROTEIN MBAA"/>
    <property type="match status" value="1"/>
</dbReference>
<dbReference type="InterPro" id="IPR000160">
    <property type="entry name" value="GGDEF_dom"/>
</dbReference>
<dbReference type="Gene3D" id="3.30.70.270">
    <property type="match status" value="1"/>
</dbReference>
<evidence type="ECO:0008006" key="7">
    <source>
        <dbReference type="Google" id="ProtNLM"/>
    </source>
</evidence>
<dbReference type="KEGG" id="aon:DEH84_04215"/>
<evidence type="ECO:0000313" key="6">
    <source>
        <dbReference type="Proteomes" id="UP000244892"/>
    </source>
</evidence>
<dbReference type="FunFam" id="3.30.70.270:FF:000001">
    <property type="entry name" value="Diguanylate cyclase domain protein"/>
    <property type="match status" value="1"/>
</dbReference>
<dbReference type="EMBL" id="CP029210">
    <property type="protein sequence ID" value="AWI52713.1"/>
    <property type="molecule type" value="Genomic_DNA"/>
</dbReference>
<evidence type="ECO:0000313" key="5">
    <source>
        <dbReference type="EMBL" id="AWI52713.1"/>
    </source>
</evidence>
<dbReference type="Gene3D" id="3.20.20.450">
    <property type="entry name" value="EAL domain"/>
    <property type="match status" value="1"/>
</dbReference>
<keyword evidence="6" id="KW-1185">Reference proteome</keyword>
<feature type="transmembrane region" description="Helical" evidence="2">
    <location>
        <begin position="75"/>
        <end position="94"/>
    </location>
</feature>
<dbReference type="Proteomes" id="UP000244892">
    <property type="component" value="Chromosome"/>
</dbReference>
<feature type="domain" description="GGDEF" evidence="4">
    <location>
        <begin position="347"/>
        <end position="480"/>
    </location>
</feature>
<dbReference type="Pfam" id="PF00563">
    <property type="entry name" value="EAL"/>
    <property type="match status" value="1"/>
</dbReference>
<dbReference type="SMART" id="SM00052">
    <property type="entry name" value="EAL"/>
    <property type="match status" value="1"/>
</dbReference>
<dbReference type="InterPro" id="IPR052155">
    <property type="entry name" value="Biofilm_reg_signaling"/>
</dbReference>
<dbReference type="SUPFAM" id="SSF55073">
    <property type="entry name" value="Nucleotide cyclase"/>
    <property type="match status" value="1"/>
</dbReference>
<dbReference type="InterPro" id="IPR035919">
    <property type="entry name" value="EAL_sf"/>
</dbReference>
<proteinExistence type="predicted"/>
<dbReference type="GO" id="GO:0071111">
    <property type="term" value="F:cyclic-guanylate-specific phosphodiesterase activity"/>
    <property type="evidence" value="ECO:0007669"/>
    <property type="project" value="UniProtKB-EC"/>
</dbReference>
<dbReference type="PROSITE" id="PS50883">
    <property type="entry name" value="EAL"/>
    <property type="match status" value="1"/>
</dbReference>
<dbReference type="CDD" id="cd01948">
    <property type="entry name" value="EAL"/>
    <property type="match status" value="1"/>
</dbReference>
<protein>
    <recommendedName>
        <fullName evidence="7">GGDEF-domain containing protein</fullName>
    </recommendedName>
</protein>
<dbReference type="Pfam" id="PF17159">
    <property type="entry name" value="MASE3"/>
    <property type="match status" value="1"/>
</dbReference>
<comment type="catalytic activity">
    <reaction evidence="1">
        <text>3',3'-c-di-GMP + H2O = 5'-phosphoguanylyl(3'-&gt;5')guanosine + H(+)</text>
        <dbReference type="Rhea" id="RHEA:24902"/>
        <dbReference type="ChEBI" id="CHEBI:15377"/>
        <dbReference type="ChEBI" id="CHEBI:15378"/>
        <dbReference type="ChEBI" id="CHEBI:58754"/>
        <dbReference type="ChEBI" id="CHEBI:58805"/>
        <dbReference type="EC" id="3.1.4.52"/>
    </reaction>
    <physiologicalReaction direction="left-to-right" evidence="1">
        <dbReference type="Rhea" id="RHEA:24903"/>
    </physiologicalReaction>
</comment>
<feature type="transmembrane region" description="Helical" evidence="2">
    <location>
        <begin position="101"/>
        <end position="120"/>
    </location>
</feature>
<dbReference type="AlphaFoldDB" id="A0A2U8FNX2"/>
<feature type="transmembrane region" description="Helical" evidence="2">
    <location>
        <begin position="171"/>
        <end position="189"/>
    </location>
</feature>
<dbReference type="Pfam" id="PF00990">
    <property type="entry name" value="GGDEF"/>
    <property type="match status" value="1"/>
</dbReference>
<dbReference type="CDD" id="cd01949">
    <property type="entry name" value="GGDEF"/>
    <property type="match status" value="1"/>
</dbReference>
<dbReference type="GO" id="GO:0071732">
    <property type="term" value="P:cellular response to nitric oxide"/>
    <property type="evidence" value="ECO:0007669"/>
    <property type="project" value="UniProtKB-ARBA"/>
</dbReference>
<keyword evidence="2" id="KW-1133">Transmembrane helix</keyword>
<dbReference type="NCBIfam" id="TIGR00254">
    <property type="entry name" value="GGDEF"/>
    <property type="match status" value="1"/>
</dbReference>
<dbReference type="InterPro" id="IPR033425">
    <property type="entry name" value="MASE3"/>
</dbReference>
<dbReference type="SUPFAM" id="SSF141868">
    <property type="entry name" value="EAL domain-like"/>
    <property type="match status" value="1"/>
</dbReference>
<feature type="transmembrane region" description="Helical" evidence="2">
    <location>
        <begin position="209"/>
        <end position="229"/>
    </location>
</feature>
<feature type="transmembrane region" description="Helical" evidence="2">
    <location>
        <begin position="37"/>
        <end position="55"/>
    </location>
</feature>
<dbReference type="InterPro" id="IPR001633">
    <property type="entry name" value="EAL_dom"/>
</dbReference>
<feature type="transmembrane region" description="Helical" evidence="2">
    <location>
        <begin position="267"/>
        <end position="288"/>
    </location>
</feature>
<dbReference type="SMART" id="SM00267">
    <property type="entry name" value="GGDEF"/>
    <property type="match status" value="1"/>
</dbReference>
<evidence type="ECO:0000256" key="1">
    <source>
        <dbReference type="ARBA" id="ARBA00051114"/>
    </source>
</evidence>